<dbReference type="InterPro" id="IPR005552">
    <property type="entry name" value="Scramblase"/>
</dbReference>
<dbReference type="PANTHER" id="PTHR23248">
    <property type="entry name" value="PHOSPHOLIPID SCRAMBLASE-RELATED"/>
    <property type="match status" value="1"/>
</dbReference>
<reference evidence="4" key="1">
    <citation type="submission" date="2025-08" db="UniProtKB">
        <authorList>
            <consortium name="RefSeq"/>
        </authorList>
    </citation>
    <scope>IDENTIFICATION</scope>
</reference>
<dbReference type="PANTHER" id="PTHR23248:SF9">
    <property type="entry name" value="PHOSPHOLIPID SCRAMBLASE"/>
    <property type="match status" value="1"/>
</dbReference>
<evidence type="ECO:0000256" key="1">
    <source>
        <dbReference type="ARBA" id="ARBA00005350"/>
    </source>
</evidence>
<evidence type="ECO:0000256" key="2">
    <source>
        <dbReference type="RuleBase" id="RU363116"/>
    </source>
</evidence>
<keyword evidence="2" id="KW-0564">Palmitate</keyword>
<keyword evidence="3" id="KW-1185">Reference proteome</keyword>
<keyword evidence="2" id="KW-0449">Lipoprotein</keyword>
<comment type="similarity">
    <text evidence="1 2">Belongs to the phospholipid scramblase family.</text>
</comment>
<sequence length="220" mass="24943">MIPPGLEYLTQIDQLLVQQQKEMLEIFTGWESQNKYKIANTLGQPVYFSTEDSNLCERQCCKNARSFTMAIVDTTGREVISLERPLRCTSMGCCCCYSWLQEVKVYAPRGSLIGTVHENFNYCVPKYSIFNAAHDEIFRIEGDTCACACLGGNVNFEILSSATGERIGRIQKQWTGLVREMFTDADNFGVQFPLDLDVKMKAILLGALFLIDFVYFERNG</sequence>
<dbReference type="Proteomes" id="UP000695022">
    <property type="component" value="Unplaced"/>
</dbReference>
<dbReference type="GeneID" id="106820866"/>
<dbReference type="Pfam" id="PF03803">
    <property type="entry name" value="Scramblase"/>
    <property type="match status" value="1"/>
</dbReference>
<evidence type="ECO:0000313" key="4">
    <source>
        <dbReference type="RefSeq" id="XP_014680946.1"/>
    </source>
</evidence>
<keyword evidence="2" id="KW-0106">Calcium</keyword>
<accession>A0ABM1F925</accession>
<comment type="function">
    <text evidence="2">May mediate accelerated ATP-independent bidirectional transbilayer migration of phospholipids upon binding calcium ions that results in a loss of phospholipid asymmetry in the plasma membrane.</text>
</comment>
<comment type="cofactor">
    <cofactor evidence="2">
        <name>Ca(2+)</name>
        <dbReference type="ChEBI" id="CHEBI:29108"/>
    </cofactor>
</comment>
<dbReference type="SUPFAM" id="SSF54518">
    <property type="entry name" value="Tubby C-terminal domain-like"/>
    <property type="match status" value="1"/>
</dbReference>
<proteinExistence type="inferred from homology"/>
<gene>
    <name evidence="4" type="primary">LOC106820866</name>
</gene>
<name>A0ABM1F925_PRICU</name>
<dbReference type="RefSeq" id="XP_014680946.1">
    <property type="nucleotide sequence ID" value="XM_014825460.1"/>
</dbReference>
<organism evidence="3 4">
    <name type="scientific">Priapulus caudatus</name>
    <name type="common">Priapulid worm</name>
    <dbReference type="NCBI Taxonomy" id="37621"/>
    <lineage>
        <taxon>Eukaryota</taxon>
        <taxon>Metazoa</taxon>
        <taxon>Ecdysozoa</taxon>
        <taxon>Scalidophora</taxon>
        <taxon>Priapulida</taxon>
        <taxon>Priapulimorpha</taxon>
        <taxon>Priapulimorphida</taxon>
        <taxon>Priapulidae</taxon>
        <taxon>Priapulus</taxon>
    </lineage>
</organism>
<evidence type="ECO:0000313" key="3">
    <source>
        <dbReference type="Proteomes" id="UP000695022"/>
    </source>
</evidence>
<dbReference type="InterPro" id="IPR025659">
    <property type="entry name" value="Tubby-like_C"/>
</dbReference>
<protein>
    <recommendedName>
        <fullName evidence="2">Phospholipid scramblase</fullName>
    </recommendedName>
</protein>